<protein>
    <submittedName>
        <fullName evidence="2">Uncharacterized protein</fullName>
    </submittedName>
</protein>
<feature type="region of interest" description="Disordered" evidence="1">
    <location>
        <begin position="72"/>
        <end position="115"/>
    </location>
</feature>
<name>A0A388L160_CHABU</name>
<evidence type="ECO:0000313" key="2">
    <source>
        <dbReference type="EMBL" id="GBG75988.1"/>
    </source>
</evidence>
<proteinExistence type="predicted"/>
<comment type="caution">
    <text evidence="2">The sequence shown here is derived from an EMBL/GenBank/DDBJ whole genome shotgun (WGS) entry which is preliminary data.</text>
</comment>
<organism evidence="2 3">
    <name type="scientific">Chara braunii</name>
    <name type="common">Braun's stonewort</name>
    <dbReference type="NCBI Taxonomy" id="69332"/>
    <lineage>
        <taxon>Eukaryota</taxon>
        <taxon>Viridiplantae</taxon>
        <taxon>Streptophyta</taxon>
        <taxon>Charophyceae</taxon>
        <taxon>Charales</taxon>
        <taxon>Characeae</taxon>
        <taxon>Chara</taxon>
    </lineage>
</organism>
<dbReference type="PANTHER" id="PTHR34050">
    <property type="entry name" value="DNA REPAIR RAD52-LIKE PROTEIN 2, CHLOROPLASTIC"/>
    <property type="match status" value="1"/>
</dbReference>
<dbReference type="Gramene" id="GBG75988">
    <property type="protein sequence ID" value="GBG75988"/>
    <property type="gene ID" value="CBR_g21229"/>
</dbReference>
<dbReference type="PANTHER" id="PTHR34050:SF3">
    <property type="entry name" value="DNA REPAIR RAD52-LIKE PROTEIN 2, CHLOROPLASTIC"/>
    <property type="match status" value="1"/>
</dbReference>
<dbReference type="GO" id="GO:0003677">
    <property type="term" value="F:DNA binding"/>
    <property type="evidence" value="ECO:0007669"/>
    <property type="project" value="InterPro"/>
</dbReference>
<dbReference type="OrthoDB" id="1670005at2759"/>
<evidence type="ECO:0000256" key="1">
    <source>
        <dbReference type="SAM" id="MobiDB-lite"/>
    </source>
</evidence>
<dbReference type="InterPro" id="IPR037489">
    <property type="entry name" value="RAD52-like"/>
</dbReference>
<keyword evidence="3" id="KW-1185">Reference proteome</keyword>
<accession>A0A388L160</accession>
<evidence type="ECO:0000313" key="3">
    <source>
        <dbReference type="Proteomes" id="UP000265515"/>
    </source>
</evidence>
<dbReference type="AlphaFoldDB" id="A0A388L160"/>
<dbReference type="Proteomes" id="UP000265515">
    <property type="component" value="Unassembled WGS sequence"/>
</dbReference>
<dbReference type="EMBL" id="BFEA01000235">
    <property type="protein sequence ID" value="GBG75988.1"/>
    <property type="molecule type" value="Genomic_DNA"/>
</dbReference>
<sequence>MAASVSGAKLACRFHGGHHLNPQFHGPVGCEARYRGMTVRTAMIGGLSVCHVASVGTQAARICAEAQGQGQILGSDSSNQQRPAPQSGAASTGRQTQRMPSGSPSISPSATLPPSSTFRPLADIICDLNRKVPENLLKIKIDHGFQLKYIPWFHANRMLNFYAPGWHGDVRNITFSPDNKTVTVVYRVTIRGADGEVWRESSGTASTSDDGFGDPVQKAEGMAFRRACARFGLGLHLYHDEDKT</sequence>
<reference evidence="2 3" key="1">
    <citation type="journal article" date="2018" name="Cell">
        <title>The Chara Genome: Secondary Complexity and Implications for Plant Terrestrialization.</title>
        <authorList>
            <person name="Nishiyama T."/>
            <person name="Sakayama H."/>
            <person name="Vries J.D."/>
            <person name="Buschmann H."/>
            <person name="Saint-Marcoux D."/>
            <person name="Ullrich K.K."/>
            <person name="Haas F.B."/>
            <person name="Vanderstraeten L."/>
            <person name="Becker D."/>
            <person name="Lang D."/>
            <person name="Vosolsobe S."/>
            <person name="Rombauts S."/>
            <person name="Wilhelmsson P.K.I."/>
            <person name="Janitza P."/>
            <person name="Kern R."/>
            <person name="Heyl A."/>
            <person name="Rumpler F."/>
            <person name="Villalobos L.I.A.C."/>
            <person name="Clay J.M."/>
            <person name="Skokan R."/>
            <person name="Toyoda A."/>
            <person name="Suzuki Y."/>
            <person name="Kagoshima H."/>
            <person name="Schijlen E."/>
            <person name="Tajeshwar N."/>
            <person name="Catarino B."/>
            <person name="Hetherington A.J."/>
            <person name="Saltykova A."/>
            <person name="Bonnot C."/>
            <person name="Breuninger H."/>
            <person name="Symeonidi A."/>
            <person name="Radhakrishnan G.V."/>
            <person name="Van Nieuwerburgh F."/>
            <person name="Deforce D."/>
            <person name="Chang C."/>
            <person name="Karol K.G."/>
            <person name="Hedrich R."/>
            <person name="Ulvskov P."/>
            <person name="Glockner G."/>
            <person name="Delwiche C.F."/>
            <person name="Petrasek J."/>
            <person name="Van de Peer Y."/>
            <person name="Friml J."/>
            <person name="Beilby M."/>
            <person name="Dolan L."/>
            <person name="Kohara Y."/>
            <person name="Sugano S."/>
            <person name="Fujiyama A."/>
            <person name="Delaux P.-M."/>
            <person name="Quint M."/>
            <person name="TheiBen G."/>
            <person name="Hagemann M."/>
            <person name="Harholt J."/>
            <person name="Dunand C."/>
            <person name="Zachgo S."/>
            <person name="Langdale J."/>
            <person name="Maumus F."/>
            <person name="Straeten D.V.D."/>
            <person name="Gould S.B."/>
            <person name="Rensing S.A."/>
        </authorList>
    </citation>
    <scope>NUCLEOTIDE SEQUENCE [LARGE SCALE GENOMIC DNA]</scope>
    <source>
        <strain evidence="2 3">S276</strain>
    </source>
</reference>
<dbReference type="GO" id="GO:0000724">
    <property type="term" value="P:double-strand break repair via homologous recombination"/>
    <property type="evidence" value="ECO:0007669"/>
    <property type="project" value="InterPro"/>
</dbReference>
<gene>
    <name evidence="2" type="ORF">CBR_g21229</name>
</gene>